<dbReference type="NCBIfam" id="TIGR00016">
    <property type="entry name" value="ackA"/>
    <property type="match status" value="1"/>
</dbReference>
<dbReference type="AlphaFoldDB" id="A0A839U8L8"/>
<evidence type="ECO:0000256" key="3">
    <source>
        <dbReference type="ARBA" id="ARBA00022679"/>
    </source>
</evidence>
<keyword evidence="3 9" id="KW-0808">Transferase</keyword>
<sequence>MRTNRNISDTAEIMANAILVLNAGSSSLKFAVFQHKNGLPPLLRGNISSLDKNPQMKIMVGDSTQAKHVPLDMESSDIKGAMELAVDEISNRSLAPAIKAVGHRIVHGGSEFTRPTVLDASVIDRLLGLVPLAPMHQPRNLEIIDGAARAFPKAIQFGCFDTSFHFGRPRLATLYGLPRALEQEGLKSYGFHGISYAYIASQLKSRHGAKAGGRLIVAHLGSGSSLCAMKGGKSVATTMGFSTLDGLIMSTRCGSIDPGVVLHLLQQRGMSVEEVVQMLYNEAGMLGVSGVSGDMQALIDSDEPSAKEAVDLFVYRAGREIGSMAAALSGLDTLVFCAGIGENSPLIRQRIGEAARWLGVEIDAQRNWRGDERISAARSAVEVLVIPTDEEKAVAVELTKLPSDTLSASRANV</sequence>
<dbReference type="EC" id="2.7.2.1" evidence="9"/>
<feature type="binding site" evidence="9">
    <location>
        <position position="22"/>
    </location>
    <ligand>
        <name>Mg(2+)</name>
        <dbReference type="ChEBI" id="CHEBI:18420"/>
    </ligand>
</feature>
<comment type="subunit">
    <text evidence="9">Homodimer.</text>
</comment>
<evidence type="ECO:0000256" key="10">
    <source>
        <dbReference type="RuleBase" id="RU003835"/>
    </source>
</evidence>
<keyword evidence="5 9" id="KW-0547">Nucleotide-binding</keyword>
<evidence type="ECO:0000256" key="4">
    <source>
        <dbReference type="ARBA" id="ARBA00022723"/>
    </source>
</evidence>
<dbReference type="GO" id="GO:0008776">
    <property type="term" value="F:acetate kinase activity"/>
    <property type="evidence" value="ECO:0007669"/>
    <property type="project" value="UniProtKB-UniRule"/>
</dbReference>
<feature type="site" description="Transition state stabilizer" evidence="9">
    <location>
        <position position="192"/>
    </location>
</feature>
<evidence type="ECO:0000256" key="1">
    <source>
        <dbReference type="ARBA" id="ARBA00008748"/>
    </source>
</evidence>
<dbReference type="GO" id="GO:0005524">
    <property type="term" value="F:ATP binding"/>
    <property type="evidence" value="ECO:0007669"/>
    <property type="project" value="UniProtKB-KW"/>
</dbReference>
<evidence type="ECO:0000313" key="12">
    <source>
        <dbReference type="Proteomes" id="UP000554520"/>
    </source>
</evidence>
<dbReference type="GO" id="GO:0006083">
    <property type="term" value="P:acetate metabolic process"/>
    <property type="evidence" value="ECO:0007669"/>
    <property type="project" value="TreeGrafter"/>
</dbReference>
<feature type="binding site" evidence="9">
    <location>
        <begin position="219"/>
        <end position="223"/>
    </location>
    <ligand>
        <name>ATP</name>
        <dbReference type="ChEBI" id="CHEBI:30616"/>
    </ligand>
</feature>
<feature type="binding site" evidence="9">
    <location>
        <position position="29"/>
    </location>
    <ligand>
        <name>ATP</name>
        <dbReference type="ChEBI" id="CHEBI:30616"/>
    </ligand>
</feature>
<dbReference type="InterPro" id="IPR023865">
    <property type="entry name" value="Aliphatic_acid_kinase_CS"/>
</dbReference>
<dbReference type="PANTHER" id="PTHR21060">
    <property type="entry name" value="ACETATE KINASE"/>
    <property type="match status" value="1"/>
</dbReference>
<comment type="catalytic activity">
    <reaction evidence="9">
        <text>acetate + ATP = acetyl phosphate + ADP</text>
        <dbReference type="Rhea" id="RHEA:11352"/>
        <dbReference type="ChEBI" id="CHEBI:22191"/>
        <dbReference type="ChEBI" id="CHEBI:30089"/>
        <dbReference type="ChEBI" id="CHEBI:30616"/>
        <dbReference type="ChEBI" id="CHEBI:456216"/>
        <dbReference type="EC" id="2.7.2.1"/>
    </reaction>
</comment>
<keyword evidence="7 9" id="KW-0067">ATP-binding</keyword>
<feature type="binding site" evidence="9">
    <location>
        <begin position="339"/>
        <end position="343"/>
    </location>
    <ligand>
        <name>ATP</name>
        <dbReference type="ChEBI" id="CHEBI:30616"/>
    </ligand>
</feature>
<dbReference type="SUPFAM" id="SSF53067">
    <property type="entry name" value="Actin-like ATPase domain"/>
    <property type="match status" value="2"/>
</dbReference>
<evidence type="ECO:0000256" key="6">
    <source>
        <dbReference type="ARBA" id="ARBA00022777"/>
    </source>
</evidence>
<comment type="similarity">
    <text evidence="1 9 10">Belongs to the acetokinase family.</text>
</comment>
<keyword evidence="2 9" id="KW-0963">Cytoplasm</keyword>
<keyword evidence="12" id="KW-1185">Reference proteome</keyword>
<organism evidence="11 12">
    <name type="scientific">Phyllobacterium trifolii</name>
    <dbReference type="NCBI Taxonomy" id="300193"/>
    <lineage>
        <taxon>Bacteria</taxon>
        <taxon>Pseudomonadati</taxon>
        <taxon>Pseudomonadota</taxon>
        <taxon>Alphaproteobacteria</taxon>
        <taxon>Hyphomicrobiales</taxon>
        <taxon>Phyllobacteriaceae</taxon>
        <taxon>Phyllobacterium</taxon>
    </lineage>
</organism>
<keyword evidence="8 9" id="KW-0460">Magnesium</keyword>
<evidence type="ECO:0000256" key="9">
    <source>
        <dbReference type="HAMAP-Rule" id="MF_00020"/>
    </source>
</evidence>
<feature type="binding site" evidence="9">
    <location>
        <position position="104"/>
    </location>
    <ligand>
        <name>substrate</name>
    </ligand>
</feature>
<protein>
    <recommendedName>
        <fullName evidence="9">Acetate kinase</fullName>
        <ecNumber evidence="9">2.7.2.1</ecNumber>
    </recommendedName>
    <alternativeName>
        <fullName evidence="9">Acetokinase</fullName>
    </alternativeName>
</protein>
<dbReference type="EMBL" id="JACHXN010000009">
    <property type="protein sequence ID" value="MBB3146857.1"/>
    <property type="molecule type" value="Genomic_DNA"/>
</dbReference>
<comment type="subcellular location">
    <subcellularLocation>
        <location evidence="9">Cytoplasm</location>
    </subcellularLocation>
</comment>
<keyword evidence="6 9" id="KW-0418">Kinase</keyword>
<dbReference type="GO" id="GO:0005829">
    <property type="term" value="C:cytosol"/>
    <property type="evidence" value="ECO:0007669"/>
    <property type="project" value="TreeGrafter"/>
</dbReference>
<dbReference type="GO" id="GO:0000287">
    <property type="term" value="F:magnesium ion binding"/>
    <property type="evidence" value="ECO:0007669"/>
    <property type="project" value="UniProtKB-UniRule"/>
</dbReference>
<dbReference type="RefSeq" id="WP_312879886.1">
    <property type="nucleotide sequence ID" value="NZ_JACHXN010000009.1"/>
</dbReference>
<comment type="caution">
    <text evidence="11">The sequence shown here is derived from an EMBL/GenBank/DDBJ whole genome shotgun (WGS) entry which is preliminary data.</text>
</comment>
<name>A0A839U8L8_9HYPH</name>
<dbReference type="Pfam" id="PF00871">
    <property type="entry name" value="Acetate_kinase"/>
    <property type="match status" value="1"/>
</dbReference>
<dbReference type="InterPro" id="IPR004372">
    <property type="entry name" value="Ac/propionate_kinase"/>
</dbReference>
<dbReference type="HAMAP" id="MF_00020">
    <property type="entry name" value="Acetate_kinase"/>
    <property type="match status" value="1"/>
</dbReference>
<proteinExistence type="inferred from homology"/>
<keyword evidence="4 9" id="KW-0479">Metal-binding</keyword>
<evidence type="ECO:0000256" key="8">
    <source>
        <dbReference type="ARBA" id="ARBA00022842"/>
    </source>
</evidence>
<dbReference type="PIRSF" id="PIRSF000722">
    <property type="entry name" value="Acetate_prop_kin"/>
    <property type="match status" value="1"/>
</dbReference>
<gene>
    <name evidence="9" type="primary">ackA</name>
    <name evidence="11" type="ORF">FHS21_003273</name>
</gene>
<dbReference type="PROSITE" id="PS01076">
    <property type="entry name" value="ACETATE_KINASE_2"/>
    <property type="match status" value="1"/>
</dbReference>
<comment type="pathway">
    <text evidence="9">Metabolic intermediate biosynthesis; acetyl-CoA biosynthesis; acetyl-CoA from acetate: step 1/2.</text>
</comment>
<dbReference type="UniPathway" id="UPA00340">
    <property type="reaction ID" value="UER00458"/>
</dbReference>
<feature type="binding site" evidence="9">
    <location>
        <position position="390"/>
    </location>
    <ligand>
        <name>Mg(2+)</name>
        <dbReference type="ChEBI" id="CHEBI:18420"/>
    </ligand>
</feature>
<dbReference type="InterPro" id="IPR043129">
    <property type="entry name" value="ATPase_NBD"/>
</dbReference>
<dbReference type="InterPro" id="IPR000890">
    <property type="entry name" value="Aliphatic_acid_kin_short-chain"/>
</dbReference>
<evidence type="ECO:0000256" key="5">
    <source>
        <dbReference type="ARBA" id="ARBA00022741"/>
    </source>
</evidence>
<dbReference type="Proteomes" id="UP000554520">
    <property type="component" value="Unassembled WGS sequence"/>
</dbReference>
<comment type="cofactor">
    <cofactor evidence="9">
        <name>Mg(2+)</name>
        <dbReference type="ChEBI" id="CHEBI:18420"/>
    </cofactor>
    <cofactor evidence="9">
        <name>Mn(2+)</name>
        <dbReference type="ChEBI" id="CHEBI:29035"/>
    </cofactor>
    <text evidence="9">Mg(2+). Can also accept Mn(2+).</text>
</comment>
<feature type="site" description="Transition state stabilizer" evidence="9">
    <location>
        <position position="252"/>
    </location>
</feature>
<evidence type="ECO:0000256" key="2">
    <source>
        <dbReference type="ARBA" id="ARBA00022490"/>
    </source>
</evidence>
<dbReference type="PROSITE" id="PS01075">
    <property type="entry name" value="ACETATE_KINASE_1"/>
    <property type="match status" value="1"/>
</dbReference>
<dbReference type="Gene3D" id="3.30.420.40">
    <property type="match status" value="2"/>
</dbReference>
<feature type="active site" description="Proton donor/acceptor" evidence="9">
    <location>
        <position position="161"/>
    </location>
</feature>
<comment type="function">
    <text evidence="9">Catalyzes the formation of acetyl phosphate from acetate and ATP. Can also catalyze the reverse reaction.</text>
</comment>
<dbReference type="GO" id="GO:0006085">
    <property type="term" value="P:acetyl-CoA biosynthetic process"/>
    <property type="evidence" value="ECO:0007669"/>
    <property type="project" value="UniProtKB-UniRule"/>
</dbReference>
<dbReference type="PANTHER" id="PTHR21060:SF21">
    <property type="entry name" value="ACETATE KINASE"/>
    <property type="match status" value="1"/>
</dbReference>
<evidence type="ECO:0000313" key="11">
    <source>
        <dbReference type="EMBL" id="MBB3146857.1"/>
    </source>
</evidence>
<dbReference type="PRINTS" id="PR00471">
    <property type="entry name" value="ACETATEKNASE"/>
</dbReference>
<comment type="caution">
    <text evidence="9">Lacks conserved residue(s) required for the propagation of feature annotation.</text>
</comment>
<reference evidence="11 12" key="1">
    <citation type="submission" date="2020-08" db="EMBL/GenBank/DDBJ databases">
        <title>Genomic Encyclopedia of Type Strains, Phase III (KMG-III): the genomes of soil and plant-associated and newly described type strains.</title>
        <authorList>
            <person name="Whitman W."/>
        </authorList>
    </citation>
    <scope>NUCLEOTIDE SEQUENCE [LARGE SCALE GENOMIC DNA]</scope>
    <source>
        <strain evidence="11 12">CECT 7015</strain>
    </source>
</reference>
<accession>A0A839U8L8</accession>
<evidence type="ECO:0000256" key="7">
    <source>
        <dbReference type="ARBA" id="ARBA00022840"/>
    </source>
</evidence>